<evidence type="ECO:0000259" key="11">
    <source>
        <dbReference type="PROSITE" id="PS50011"/>
    </source>
</evidence>
<comment type="caution">
    <text evidence="12">The sequence shown here is derived from an EMBL/GenBank/DDBJ whole genome shotgun (WGS) entry which is preliminary data.</text>
</comment>
<keyword evidence="4" id="KW-0808">Transferase</keyword>
<dbReference type="SMART" id="SM00220">
    <property type="entry name" value="S_TKc"/>
    <property type="match status" value="1"/>
</dbReference>
<keyword evidence="3" id="KW-0597">Phosphoprotein</keyword>
<dbReference type="CDD" id="cd14037">
    <property type="entry name" value="STKc_NAK_like"/>
    <property type="match status" value="1"/>
</dbReference>
<feature type="compositionally biased region" description="Polar residues" evidence="10">
    <location>
        <begin position="584"/>
        <end position="622"/>
    </location>
</feature>
<feature type="compositionally biased region" description="Polar residues" evidence="10">
    <location>
        <begin position="358"/>
        <end position="367"/>
    </location>
</feature>
<evidence type="ECO:0000256" key="7">
    <source>
        <dbReference type="ARBA" id="ARBA00022840"/>
    </source>
</evidence>
<keyword evidence="2" id="KW-0723">Serine/threonine-protein kinase</keyword>
<dbReference type="PANTHER" id="PTHR47907">
    <property type="entry name" value="PROTEIN KINASE DOMAIN-CONTAINING PROTEIN"/>
    <property type="match status" value="1"/>
</dbReference>
<feature type="region of interest" description="Disordered" evidence="10">
    <location>
        <begin position="325"/>
        <end position="383"/>
    </location>
</feature>
<dbReference type="InterPro" id="IPR008271">
    <property type="entry name" value="Ser/Thr_kinase_AS"/>
</dbReference>
<dbReference type="InterPro" id="IPR000719">
    <property type="entry name" value="Prot_kinase_dom"/>
</dbReference>
<dbReference type="PROSITE" id="PS00108">
    <property type="entry name" value="PROTEIN_KINASE_ST"/>
    <property type="match status" value="1"/>
</dbReference>
<evidence type="ECO:0000256" key="5">
    <source>
        <dbReference type="ARBA" id="ARBA00022741"/>
    </source>
</evidence>
<dbReference type="GO" id="GO:0004674">
    <property type="term" value="F:protein serine/threonine kinase activity"/>
    <property type="evidence" value="ECO:0007669"/>
    <property type="project" value="UniProtKB-KW"/>
</dbReference>
<feature type="compositionally biased region" description="Low complexity" evidence="10">
    <location>
        <begin position="513"/>
        <end position="530"/>
    </location>
</feature>
<evidence type="ECO:0000256" key="2">
    <source>
        <dbReference type="ARBA" id="ARBA00022527"/>
    </source>
</evidence>
<dbReference type="FunFam" id="1.10.510.10:FF:000072">
    <property type="entry name" value="AP2 associated kinase 1"/>
    <property type="match status" value="1"/>
</dbReference>
<dbReference type="PANTHER" id="PTHR47907:SF5">
    <property type="entry name" value="AP2 ASSOCIATED KINASE 1"/>
    <property type="match status" value="1"/>
</dbReference>
<dbReference type="EMBL" id="CAWUFR010000039">
    <property type="protein sequence ID" value="CAK6959423.1"/>
    <property type="molecule type" value="Genomic_DNA"/>
</dbReference>
<dbReference type="Gene3D" id="1.10.510.10">
    <property type="entry name" value="Transferase(Phosphotransferase) domain 1"/>
    <property type="match status" value="1"/>
</dbReference>
<feature type="compositionally biased region" description="Low complexity" evidence="10">
    <location>
        <begin position="453"/>
        <end position="499"/>
    </location>
</feature>
<feature type="compositionally biased region" description="Polar residues" evidence="10">
    <location>
        <begin position="552"/>
        <end position="561"/>
    </location>
</feature>
<feature type="compositionally biased region" description="Polar residues" evidence="10">
    <location>
        <begin position="1009"/>
        <end position="1022"/>
    </location>
</feature>
<feature type="compositionally biased region" description="Polar residues" evidence="10">
    <location>
        <begin position="647"/>
        <end position="656"/>
    </location>
</feature>
<dbReference type="PROSITE" id="PS50011">
    <property type="entry name" value="PROTEIN_KINASE_DOM"/>
    <property type="match status" value="1"/>
</dbReference>
<dbReference type="Proteomes" id="UP001314229">
    <property type="component" value="Unassembled WGS sequence"/>
</dbReference>
<evidence type="ECO:0000256" key="4">
    <source>
        <dbReference type="ARBA" id="ARBA00022679"/>
    </source>
</evidence>
<keyword evidence="5" id="KW-0547">Nucleotide-binding</keyword>
<reference evidence="12 13" key="1">
    <citation type="submission" date="2024-01" db="EMBL/GenBank/DDBJ databases">
        <authorList>
            <person name="Alioto T."/>
            <person name="Alioto T."/>
            <person name="Gomez Garrido J."/>
        </authorList>
    </citation>
    <scope>NUCLEOTIDE SEQUENCE [LARGE SCALE GENOMIC DNA]</scope>
</reference>
<keyword evidence="7" id="KW-0067">ATP-binding</keyword>
<sequence>MRKFFDSRRELVSSGPGSGGGGGSSGSSHAGGNFIGRAFTVGRHQVTVEEIIAEGGFAIVFLVRTNQGVRCALKRMYVNNEHDLQVCKCEIQIMKDLVGHKNIVGYLDSSITAMGSRDVWEVLILMDYCKGGQVVNLMNQRLQTGFTEAEVLQIFCDTCDAVCRLHQRKSPIVHRDLKVENILLHDKGHYVLCDFGSATNKFQSPQTEGVATVEEEIKKYTTLSYRAPEMVNLYNNKIITTKADIWALGCLLYKLCFFTLPFGESQVAICDGSFTIPDNSRYSYDLHCLIRYMLEPDPDKRPDIYQVSFFAFKLAQRTCPVQNVKNSPIPSKLPEPVKASEAAAAKKNQAKPRLTDPVPTTETSITPRQRPKASHTQPAAGILPIQPAALTPRKRANLPGGAAQPVGVSLNLSQPAAALQSQKAQTAALPLIQSQNSSQAVAAQKQPAAAPTAETTAATAVSPVTKADVQPQAQPTVQQQTTPPSVVNAASQQAAQTPSSPAPPQRPARRKQAGQAQQPAALPSPSKPASGQLPVSEQQQITQPPAAQAQTGSTEISQKAAETTPPASPKTTEEQGHKRIPSDATASSITGAPAGDSSQQTQGANGDAALNQSLTSESTLIQPVQLGVGETVQDQSKAGPTVPASGCATNTPSQPAWNPFDDDNFSNLTAEEFKADDKKPNDIPSETETASCEELIPGLQASAVDNATQETVERPSAILDVDSGASLLVVPDPFGTLELSDTPEKLIEGLKSPDTTSLMLPDLLSLSDPFGGSVEDSAKNPLTADDSLLGCSLISGPSAPPAGSSATSSVSSAPTSAASALDDFSLLSGDSAQPKADSSLLISDFEPQQASAEAGTEDDDEFDPIPVTGRKNSQDLQRELNSNTLKAIGTVQFTEEKQRMLQQRTVACVYTEHMLPSDESSIQHHTTPAPSTSLHTRPVNQVSQFPSENSPVTFDVFQLAPFKTQGKESKMASSSSSFSASRKPSEVSDVFLQAPFGKKLETTKAVPDNANTPQIQSSSQSHLVPVTSLPAPQSPNTRVPPLHTEAPLLQQPVAVHRVVSRIGQQAAVGSVAVGPLHSWTIGGRALEDPFTAAPFQPRCSQGKP</sequence>
<dbReference type="SUPFAM" id="SSF56112">
    <property type="entry name" value="Protein kinase-like (PK-like)"/>
    <property type="match status" value="1"/>
</dbReference>
<keyword evidence="13" id="KW-1185">Reference proteome</keyword>
<feature type="region of interest" description="Disordered" evidence="10">
    <location>
        <begin position="1002"/>
        <end position="1038"/>
    </location>
</feature>
<feature type="compositionally biased region" description="Low complexity" evidence="10">
    <location>
        <begin position="538"/>
        <end position="551"/>
    </location>
</feature>
<organism evidence="12 13">
    <name type="scientific">Scomber scombrus</name>
    <name type="common">Atlantic mackerel</name>
    <name type="synonym">Scomber vernalis</name>
    <dbReference type="NCBI Taxonomy" id="13677"/>
    <lineage>
        <taxon>Eukaryota</taxon>
        <taxon>Metazoa</taxon>
        <taxon>Chordata</taxon>
        <taxon>Craniata</taxon>
        <taxon>Vertebrata</taxon>
        <taxon>Euteleostomi</taxon>
        <taxon>Actinopterygii</taxon>
        <taxon>Neopterygii</taxon>
        <taxon>Teleostei</taxon>
        <taxon>Neoteleostei</taxon>
        <taxon>Acanthomorphata</taxon>
        <taxon>Pelagiaria</taxon>
        <taxon>Scombriformes</taxon>
        <taxon>Scombridae</taxon>
        <taxon>Scomber</taxon>
    </lineage>
</organism>
<name>A0AAV1NJR7_SCOSC</name>
<evidence type="ECO:0000313" key="13">
    <source>
        <dbReference type="Proteomes" id="UP001314229"/>
    </source>
</evidence>
<evidence type="ECO:0000256" key="3">
    <source>
        <dbReference type="ARBA" id="ARBA00022553"/>
    </source>
</evidence>
<dbReference type="Pfam" id="PF00069">
    <property type="entry name" value="Pkinase"/>
    <property type="match status" value="1"/>
</dbReference>
<keyword evidence="6 12" id="KW-0418">Kinase</keyword>
<accession>A0AAV1NJR7</accession>
<dbReference type="AlphaFoldDB" id="A0AAV1NJR7"/>
<gene>
    <name evidence="12" type="ORF">FSCOSCO3_A014840</name>
</gene>
<evidence type="ECO:0000256" key="9">
    <source>
        <dbReference type="ARBA" id="ARBA00048679"/>
    </source>
</evidence>
<feature type="region of interest" description="Disordered" evidence="10">
    <location>
        <begin position="453"/>
        <end position="663"/>
    </location>
</feature>
<evidence type="ECO:0000313" key="12">
    <source>
        <dbReference type="EMBL" id="CAK6959423.1"/>
    </source>
</evidence>
<comment type="catalytic activity">
    <reaction evidence="8">
        <text>L-threonyl-[protein] + ATP = O-phospho-L-threonyl-[protein] + ADP + H(+)</text>
        <dbReference type="Rhea" id="RHEA:46608"/>
        <dbReference type="Rhea" id="RHEA-COMP:11060"/>
        <dbReference type="Rhea" id="RHEA-COMP:11605"/>
        <dbReference type="ChEBI" id="CHEBI:15378"/>
        <dbReference type="ChEBI" id="CHEBI:30013"/>
        <dbReference type="ChEBI" id="CHEBI:30616"/>
        <dbReference type="ChEBI" id="CHEBI:61977"/>
        <dbReference type="ChEBI" id="CHEBI:456216"/>
        <dbReference type="EC" id="2.7.11.1"/>
    </reaction>
</comment>
<evidence type="ECO:0000256" key="10">
    <source>
        <dbReference type="SAM" id="MobiDB-lite"/>
    </source>
</evidence>
<evidence type="ECO:0000256" key="1">
    <source>
        <dbReference type="ARBA" id="ARBA00012513"/>
    </source>
</evidence>
<dbReference type="EC" id="2.7.11.1" evidence="1"/>
<comment type="catalytic activity">
    <reaction evidence="9">
        <text>L-seryl-[protein] + ATP = O-phospho-L-seryl-[protein] + ADP + H(+)</text>
        <dbReference type="Rhea" id="RHEA:17989"/>
        <dbReference type="Rhea" id="RHEA-COMP:9863"/>
        <dbReference type="Rhea" id="RHEA-COMP:11604"/>
        <dbReference type="ChEBI" id="CHEBI:15378"/>
        <dbReference type="ChEBI" id="CHEBI:29999"/>
        <dbReference type="ChEBI" id="CHEBI:30616"/>
        <dbReference type="ChEBI" id="CHEBI:83421"/>
        <dbReference type="ChEBI" id="CHEBI:456216"/>
        <dbReference type="EC" id="2.7.11.1"/>
    </reaction>
</comment>
<feature type="region of interest" description="Disordered" evidence="10">
    <location>
        <begin position="918"/>
        <end position="937"/>
    </location>
</feature>
<proteinExistence type="predicted"/>
<evidence type="ECO:0000256" key="6">
    <source>
        <dbReference type="ARBA" id="ARBA00022777"/>
    </source>
</evidence>
<feature type="domain" description="Protein kinase" evidence="11">
    <location>
        <begin position="46"/>
        <end position="311"/>
    </location>
</feature>
<dbReference type="GO" id="GO:0005524">
    <property type="term" value="F:ATP binding"/>
    <property type="evidence" value="ECO:0007669"/>
    <property type="project" value="UniProtKB-KW"/>
</dbReference>
<dbReference type="InterPro" id="IPR051744">
    <property type="entry name" value="AP2_assoc_SerThr_kinase"/>
</dbReference>
<evidence type="ECO:0000256" key="8">
    <source>
        <dbReference type="ARBA" id="ARBA00047899"/>
    </source>
</evidence>
<protein>
    <recommendedName>
        <fullName evidence="1">non-specific serine/threonine protein kinase</fullName>
        <ecNumber evidence="1">2.7.11.1</ecNumber>
    </recommendedName>
</protein>
<dbReference type="InterPro" id="IPR011009">
    <property type="entry name" value="Kinase-like_dom_sf"/>
</dbReference>
<feature type="compositionally biased region" description="Basic and acidic residues" evidence="10">
    <location>
        <begin position="571"/>
        <end position="581"/>
    </location>
</feature>